<dbReference type="EMBL" id="HBIX01030459">
    <property type="protein sequence ID" value="CAE0727489.1"/>
    <property type="molecule type" value="Transcribed_RNA"/>
</dbReference>
<dbReference type="Pfam" id="PF00266">
    <property type="entry name" value="Aminotran_5"/>
    <property type="match status" value="1"/>
</dbReference>
<proteinExistence type="inferred from homology"/>
<gene>
    <name evidence="5" type="ORF">PAUS00366_LOCUS20271</name>
    <name evidence="6" type="ORF">PAUS00366_LOCUS20272</name>
</gene>
<evidence type="ECO:0000256" key="1">
    <source>
        <dbReference type="ARBA" id="ARBA00001933"/>
    </source>
</evidence>
<dbReference type="InterPro" id="IPR000192">
    <property type="entry name" value="Aminotrans_V_dom"/>
</dbReference>
<dbReference type="InterPro" id="IPR015424">
    <property type="entry name" value="PyrdxlP-dep_Trfase"/>
</dbReference>
<evidence type="ECO:0000313" key="5">
    <source>
        <dbReference type="EMBL" id="CAE0727488.1"/>
    </source>
</evidence>
<organism evidence="5">
    <name type="scientific">Pseudo-nitzschia australis</name>
    <dbReference type="NCBI Taxonomy" id="44445"/>
    <lineage>
        <taxon>Eukaryota</taxon>
        <taxon>Sar</taxon>
        <taxon>Stramenopiles</taxon>
        <taxon>Ochrophyta</taxon>
        <taxon>Bacillariophyta</taxon>
        <taxon>Bacillariophyceae</taxon>
        <taxon>Bacillariophycidae</taxon>
        <taxon>Bacillariales</taxon>
        <taxon>Bacillariaceae</taxon>
        <taxon>Pseudo-nitzschia</taxon>
    </lineage>
</organism>
<evidence type="ECO:0000313" key="6">
    <source>
        <dbReference type="EMBL" id="CAE0727489.1"/>
    </source>
</evidence>
<dbReference type="AlphaFoldDB" id="A0A6V0CIP0"/>
<feature type="domain" description="Aminotransferase class V" evidence="4">
    <location>
        <begin position="116"/>
        <end position="542"/>
    </location>
</feature>
<sequence length="569" mass="60049">MPLTNDSSQRRESFRFLLASSPSNTNPNNTSWVVTAVGGTAFVAASTAAVWMAYTQTTKTSRLVSNLSSLSPWFRSSSGSSSSSCSSKSLSSSAATNSTTAASAAKPQQQQTKSYYLDYNGTTPVYPEVFDAMAPYLKEHFGNPSSSHLFGTEPRRGIETARKQILTQLLGVSVAADDNKSNGNDDTLDLSAVWFTGCGTESDNLAIRLALLSSPSTSTSGSGSGNSHHGRPKHIVTCNVEHPAIENYLVYLEQQNNTNNYDVVSSSGGIRVTRVPVDEEGRVSARDVLAAITPDTVLVTLMLANNESGALQPVREVAEECRRRGVLCHTDAAQAAGKVSIHLSEMGNPDMVTIVGHKIGAPKGIAALYVRPGCLNEKEHGRVFNNANNNNNTGVLLIGGGQEFGRRGGTENTPYIVGLGKAAEMAQTNLERNASHTEGLRNRLLGNLRRLLGTAKVRVNGPNDPKQRLPNTLSVGLDGVRSGELLASVGHVVAASAGAACHSSCGSSSISSVLLAMNVPESFARGTLRLSVGPGTTSRDIDEASELIARAARSQWEEQTDGDGAATTQ</sequence>
<evidence type="ECO:0000256" key="2">
    <source>
        <dbReference type="ARBA" id="ARBA00006490"/>
    </source>
</evidence>
<feature type="transmembrane region" description="Helical" evidence="3">
    <location>
        <begin position="32"/>
        <end position="54"/>
    </location>
</feature>
<dbReference type="SUPFAM" id="SSF53383">
    <property type="entry name" value="PLP-dependent transferases"/>
    <property type="match status" value="1"/>
</dbReference>
<dbReference type="InterPro" id="IPR015422">
    <property type="entry name" value="PyrdxlP-dep_Trfase_small"/>
</dbReference>
<protein>
    <recommendedName>
        <fullName evidence="4">Aminotransferase class V domain-containing protein</fullName>
    </recommendedName>
</protein>
<dbReference type="EMBL" id="HBIX01030458">
    <property type="protein sequence ID" value="CAE0727488.1"/>
    <property type="molecule type" value="Transcribed_RNA"/>
</dbReference>
<dbReference type="PANTHER" id="PTHR11601:SF34">
    <property type="entry name" value="CYSTEINE DESULFURASE"/>
    <property type="match status" value="1"/>
</dbReference>
<comment type="cofactor">
    <cofactor evidence="1">
        <name>pyridoxal 5'-phosphate</name>
        <dbReference type="ChEBI" id="CHEBI:597326"/>
    </cofactor>
</comment>
<dbReference type="Gene3D" id="1.10.260.50">
    <property type="match status" value="1"/>
</dbReference>
<reference evidence="5" key="1">
    <citation type="submission" date="2021-01" db="EMBL/GenBank/DDBJ databases">
        <authorList>
            <person name="Corre E."/>
            <person name="Pelletier E."/>
            <person name="Niang G."/>
            <person name="Scheremetjew M."/>
            <person name="Finn R."/>
            <person name="Kale V."/>
            <person name="Holt S."/>
            <person name="Cochrane G."/>
            <person name="Meng A."/>
            <person name="Brown T."/>
            <person name="Cohen L."/>
        </authorList>
    </citation>
    <scope>NUCLEOTIDE SEQUENCE</scope>
    <source>
        <strain evidence="5">10249 10 AB</strain>
    </source>
</reference>
<dbReference type="Gene3D" id="3.40.640.10">
    <property type="entry name" value="Type I PLP-dependent aspartate aminotransferase-like (Major domain)"/>
    <property type="match status" value="1"/>
</dbReference>
<evidence type="ECO:0000256" key="3">
    <source>
        <dbReference type="SAM" id="Phobius"/>
    </source>
</evidence>
<accession>A0A6V0CIP0</accession>
<keyword evidence="3" id="KW-1133">Transmembrane helix</keyword>
<keyword evidence="3" id="KW-0812">Transmembrane</keyword>
<dbReference type="PANTHER" id="PTHR11601">
    <property type="entry name" value="CYSTEINE DESULFURYLASE FAMILY MEMBER"/>
    <property type="match status" value="1"/>
</dbReference>
<dbReference type="Gene3D" id="3.90.1150.10">
    <property type="entry name" value="Aspartate Aminotransferase, domain 1"/>
    <property type="match status" value="1"/>
</dbReference>
<dbReference type="InterPro" id="IPR015421">
    <property type="entry name" value="PyrdxlP-dep_Trfase_major"/>
</dbReference>
<name>A0A6V0CIP0_9STRA</name>
<keyword evidence="3" id="KW-0472">Membrane</keyword>
<comment type="similarity">
    <text evidence="2">Belongs to the class-V pyridoxal-phosphate-dependent aminotransferase family. NifS/IscS subfamily.</text>
</comment>
<evidence type="ECO:0000259" key="4">
    <source>
        <dbReference type="Pfam" id="PF00266"/>
    </source>
</evidence>